<dbReference type="GO" id="GO:0008915">
    <property type="term" value="F:lipid-A-disaccharide synthase activity"/>
    <property type="evidence" value="ECO:0007669"/>
    <property type="project" value="UniProtKB-UniRule"/>
</dbReference>
<keyword evidence="8 11" id="KW-0808">Transferase</keyword>
<organism evidence="12 13">
    <name type="scientific">Elioraea tepida</name>
    <dbReference type="NCBI Taxonomy" id="2843330"/>
    <lineage>
        <taxon>Bacteria</taxon>
        <taxon>Pseudomonadati</taxon>
        <taxon>Pseudomonadota</taxon>
        <taxon>Alphaproteobacteria</taxon>
        <taxon>Acetobacterales</taxon>
        <taxon>Elioraeaceae</taxon>
        <taxon>Elioraea</taxon>
    </lineage>
</organism>
<evidence type="ECO:0000313" key="13">
    <source>
        <dbReference type="Proteomes" id="UP000694001"/>
    </source>
</evidence>
<proteinExistence type="inferred from homology"/>
<evidence type="ECO:0000256" key="3">
    <source>
        <dbReference type="ARBA" id="ARBA00012687"/>
    </source>
</evidence>
<evidence type="ECO:0000256" key="9">
    <source>
        <dbReference type="ARBA" id="ARBA00023098"/>
    </source>
</evidence>
<dbReference type="GO" id="GO:0009245">
    <property type="term" value="P:lipid A biosynthetic process"/>
    <property type="evidence" value="ECO:0007669"/>
    <property type="project" value="UniProtKB-UniRule"/>
</dbReference>
<keyword evidence="6 11" id="KW-0441">Lipid A biosynthesis</keyword>
<dbReference type="PANTHER" id="PTHR30372">
    <property type="entry name" value="LIPID-A-DISACCHARIDE SYNTHASE"/>
    <property type="match status" value="1"/>
</dbReference>
<protein>
    <recommendedName>
        <fullName evidence="4 11">Lipid-A-disaccharide synthase</fullName>
        <ecNumber evidence="3 11">2.4.1.182</ecNumber>
    </recommendedName>
</protein>
<comment type="function">
    <text evidence="1 11">Condensation of UDP-2,3-diacylglucosamine and 2,3-diacylglucosamine-1-phosphate to form lipid A disaccharide, a precursor of lipid A, a phosphorylated glycolipid that anchors the lipopolysaccharide to the outer membrane of the cell.</text>
</comment>
<evidence type="ECO:0000313" key="12">
    <source>
        <dbReference type="EMBL" id="QXM24607.1"/>
    </source>
</evidence>
<dbReference type="KEGG" id="elio:KO353_15465"/>
<dbReference type="RefSeq" id="WP_218285664.1">
    <property type="nucleotide sequence ID" value="NZ_CP076448.1"/>
</dbReference>
<dbReference type="EMBL" id="CP076448">
    <property type="protein sequence ID" value="QXM24607.1"/>
    <property type="molecule type" value="Genomic_DNA"/>
</dbReference>
<evidence type="ECO:0000256" key="1">
    <source>
        <dbReference type="ARBA" id="ARBA00002056"/>
    </source>
</evidence>
<comment type="pathway">
    <text evidence="11">Bacterial outer membrane biogenesis; LPS lipid A biosynthesis.</text>
</comment>
<reference evidence="12" key="1">
    <citation type="submission" date="2021-06" db="EMBL/GenBank/DDBJ databases">
        <title>Elioraea tepida, sp. nov., a moderately thermophilic aerobic anoxygenic phototrophic bacterium isolated from an alkaline siliceous hot spring mat community in Yellowstone National Park, WY, USA.</title>
        <authorList>
            <person name="Saini M.K."/>
            <person name="Yoshida S."/>
            <person name="Sebastian A."/>
            <person name="Hirose S."/>
            <person name="Hara E."/>
            <person name="Tamaki H."/>
            <person name="Soulier N.T."/>
            <person name="Albert I."/>
            <person name="Hanada S."/>
            <person name="Bryant D.A."/>
            <person name="Tank M."/>
        </authorList>
    </citation>
    <scope>NUCLEOTIDE SEQUENCE</scope>
    <source>
        <strain evidence="12">MS-P2</strain>
    </source>
</reference>
<keyword evidence="5 11" id="KW-0444">Lipid biosynthesis</keyword>
<gene>
    <name evidence="11 12" type="primary">lpxB</name>
    <name evidence="12" type="ORF">KO353_15465</name>
</gene>
<evidence type="ECO:0000256" key="4">
    <source>
        <dbReference type="ARBA" id="ARBA00020902"/>
    </source>
</evidence>
<sequence>MTLIYLVAGEASGDVLGGRLMASLAARRPGVRFAGIGGPRMAEQGLASLFPMEELALMGLAEVLPSLPRLIRRLGEAEADILAKRPDVLVTIDAPSFALRLAGRVRRKGVRVVHYVAPQVWAWRPGRVRKIAARVDRLLCLLPFEPAFFASAGIEARFVGHPVLEGAVPGDGESFRRRHGLAEGARVLAVMPGSRQGELARHLPLFGAALERLRTRVPGLVPVALSLPRHKERIARAWPGVPVVDDDQGKRDALAAAAAALVKSGTSSLEVALAGVPQVVAWRGNRLTVAIVRRLVRVRHASLVNLLATEPAVPELLQENATPEALAAAVTTLLTDHAAAAAQRRACAEVRAALAAPGGRAPSEAAAEAILERLEQPGGAC</sequence>
<dbReference type="NCBIfam" id="TIGR00215">
    <property type="entry name" value="lpxB"/>
    <property type="match status" value="1"/>
</dbReference>
<evidence type="ECO:0000256" key="8">
    <source>
        <dbReference type="ARBA" id="ARBA00022679"/>
    </source>
</evidence>
<evidence type="ECO:0000256" key="10">
    <source>
        <dbReference type="ARBA" id="ARBA00048975"/>
    </source>
</evidence>
<dbReference type="PANTHER" id="PTHR30372:SF4">
    <property type="entry name" value="LIPID-A-DISACCHARIDE SYNTHASE, MITOCHONDRIAL-RELATED"/>
    <property type="match status" value="1"/>
</dbReference>
<dbReference type="HAMAP" id="MF_00392">
    <property type="entry name" value="LpxB"/>
    <property type="match status" value="1"/>
</dbReference>
<dbReference type="InterPro" id="IPR003835">
    <property type="entry name" value="Glyco_trans_19"/>
</dbReference>
<keyword evidence="7 11" id="KW-0328">Glycosyltransferase</keyword>
<dbReference type="EC" id="2.4.1.182" evidence="3 11"/>
<dbReference type="Proteomes" id="UP000694001">
    <property type="component" value="Chromosome"/>
</dbReference>
<evidence type="ECO:0000256" key="5">
    <source>
        <dbReference type="ARBA" id="ARBA00022516"/>
    </source>
</evidence>
<accession>A0A975YJM4</accession>
<name>A0A975YJM4_9PROT</name>
<evidence type="ECO:0000256" key="11">
    <source>
        <dbReference type="HAMAP-Rule" id="MF_00392"/>
    </source>
</evidence>
<evidence type="ECO:0000256" key="7">
    <source>
        <dbReference type="ARBA" id="ARBA00022676"/>
    </source>
</evidence>
<dbReference type="GO" id="GO:0016020">
    <property type="term" value="C:membrane"/>
    <property type="evidence" value="ECO:0007669"/>
    <property type="project" value="GOC"/>
</dbReference>
<dbReference type="GO" id="GO:0005543">
    <property type="term" value="F:phospholipid binding"/>
    <property type="evidence" value="ECO:0007669"/>
    <property type="project" value="TreeGrafter"/>
</dbReference>
<evidence type="ECO:0000256" key="6">
    <source>
        <dbReference type="ARBA" id="ARBA00022556"/>
    </source>
</evidence>
<dbReference type="AlphaFoldDB" id="A0A975YJM4"/>
<evidence type="ECO:0000256" key="2">
    <source>
        <dbReference type="ARBA" id="ARBA00007868"/>
    </source>
</evidence>
<dbReference type="Pfam" id="PF02684">
    <property type="entry name" value="LpxB"/>
    <property type="match status" value="1"/>
</dbReference>
<comment type="catalytic activity">
    <reaction evidence="10 11">
        <text>a lipid X + a UDP-2-N,3-O-bis[(3R)-3-hydroxyacyl]-alpha-D-glucosamine = a lipid A disaccharide + UDP + H(+)</text>
        <dbReference type="Rhea" id="RHEA:67828"/>
        <dbReference type="ChEBI" id="CHEBI:15378"/>
        <dbReference type="ChEBI" id="CHEBI:58223"/>
        <dbReference type="ChEBI" id="CHEBI:137748"/>
        <dbReference type="ChEBI" id="CHEBI:176338"/>
        <dbReference type="ChEBI" id="CHEBI:176343"/>
        <dbReference type="EC" id="2.4.1.182"/>
    </reaction>
</comment>
<keyword evidence="9 11" id="KW-0443">Lipid metabolism</keyword>
<keyword evidence="13" id="KW-1185">Reference proteome</keyword>
<comment type="similarity">
    <text evidence="2 11">Belongs to the LpxB family.</text>
</comment>